<feature type="transmembrane region" description="Helical" evidence="6">
    <location>
        <begin position="117"/>
        <end position="135"/>
    </location>
</feature>
<dbReference type="InterPro" id="IPR008457">
    <property type="entry name" value="Cu-R_CopD_dom"/>
</dbReference>
<dbReference type="NCBIfam" id="NF033808">
    <property type="entry name" value="copper_CopD"/>
    <property type="match status" value="1"/>
</dbReference>
<dbReference type="Proteomes" id="UP000263833">
    <property type="component" value="Unassembled WGS sequence"/>
</dbReference>
<name>A0A371B2P3_9SPHN</name>
<keyword evidence="5 6" id="KW-0472">Membrane</keyword>
<evidence type="ECO:0000256" key="1">
    <source>
        <dbReference type="ARBA" id="ARBA00004651"/>
    </source>
</evidence>
<organism evidence="8 9">
    <name type="scientific">Sphingorhabdus pulchriflava</name>
    <dbReference type="NCBI Taxonomy" id="2292257"/>
    <lineage>
        <taxon>Bacteria</taxon>
        <taxon>Pseudomonadati</taxon>
        <taxon>Pseudomonadota</taxon>
        <taxon>Alphaproteobacteria</taxon>
        <taxon>Sphingomonadales</taxon>
        <taxon>Sphingomonadaceae</taxon>
        <taxon>Sphingorhabdus</taxon>
    </lineage>
</organism>
<feature type="transmembrane region" description="Helical" evidence="6">
    <location>
        <begin position="233"/>
        <end position="253"/>
    </location>
</feature>
<sequence length="309" mass="32685">MDDLPVILIRFALYADLMVLAGMTAFSFHALSAKERVSNILPLKWPAFVLAALGFVLSGFGMLVLVAQMTGSSIRTVDLEVLREIASESAIGTAWLVRMAAMAIAVVAALAINRSSAARYVLLSSVSLAIATLVWTGHAGATEGWAGTAHRLSDMVHMLASAVWIGGIAAFSWMLFRPVTAQSGAHWAVAHRALDRFSRVGTIAVAVIVATGIVNCLAVVGFPHFTRLPLTDYGKLLIVKLLLFAAMLALAALNRWRLTPALGVAVHNDNPASALAGLRRSLLAEGSAALAILAVVAWLGTLEPLRMTV</sequence>
<dbReference type="PANTHER" id="PTHR34820">
    <property type="entry name" value="INNER MEMBRANE PROTEIN YEBZ"/>
    <property type="match status" value="1"/>
</dbReference>
<feature type="domain" description="Copper resistance protein D" evidence="7">
    <location>
        <begin position="192"/>
        <end position="299"/>
    </location>
</feature>
<evidence type="ECO:0000256" key="6">
    <source>
        <dbReference type="SAM" id="Phobius"/>
    </source>
</evidence>
<evidence type="ECO:0000256" key="3">
    <source>
        <dbReference type="ARBA" id="ARBA00022692"/>
    </source>
</evidence>
<evidence type="ECO:0000256" key="4">
    <source>
        <dbReference type="ARBA" id="ARBA00022989"/>
    </source>
</evidence>
<dbReference type="EMBL" id="QRGP01000003">
    <property type="protein sequence ID" value="RDV01731.1"/>
    <property type="molecule type" value="Genomic_DNA"/>
</dbReference>
<keyword evidence="9" id="KW-1185">Reference proteome</keyword>
<protein>
    <submittedName>
        <fullName evidence="8">Copper resistance protein</fullName>
    </submittedName>
</protein>
<keyword evidence="2" id="KW-1003">Cell membrane</keyword>
<keyword evidence="3 6" id="KW-0812">Transmembrane</keyword>
<reference evidence="9" key="1">
    <citation type="submission" date="2018-08" db="EMBL/GenBank/DDBJ databases">
        <authorList>
            <person name="Kim S.-J."/>
            <person name="Jung G.-Y."/>
        </authorList>
    </citation>
    <scope>NUCLEOTIDE SEQUENCE [LARGE SCALE GENOMIC DNA]</scope>
    <source>
        <strain evidence="9">GY_G</strain>
    </source>
</reference>
<feature type="transmembrane region" description="Helical" evidence="6">
    <location>
        <begin position="12"/>
        <end position="33"/>
    </location>
</feature>
<dbReference type="GO" id="GO:0005886">
    <property type="term" value="C:plasma membrane"/>
    <property type="evidence" value="ECO:0007669"/>
    <property type="project" value="UniProtKB-SubCell"/>
</dbReference>
<dbReference type="InterPro" id="IPR032694">
    <property type="entry name" value="CopC/D"/>
</dbReference>
<dbReference type="InterPro" id="IPR047689">
    <property type="entry name" value="CopD"/>
</dbReference>
<dbReference type="OrthoDB" id="6053803at2"/>
<feature type="transmembrane region" description="Helical" evidence="6">
    <location>
        <begin position="89"/>
        <end position="110"/>
    </location>
</feature>
<accession>A0A371B2P3</accession>
<feature type="transmembrane region" description="Helical" evidence="6">
    <location>
        <begin position="155"/>
        <end position="176"/>
    </location>
</feature>
<feature type="transmembrane region" description="Helical" evidence="6">
    <location>
        <begin position="45"/>
        <end position="69"/>
    </location>
</feature>
<evidence type="ECO:0000256" key="2">
    <source>
        <dbReference type="ARBA" id="ARBA00022475"/>
    </source>
</evidence>
<dbReference type="PANTHER" id="PTHR34820:SF4">
    <property type="entry name" value="INNER MEMBRANE PROTEIN YEBZ"/>
    <property type="match status" value="1"/>
</dbReference>
<feature type="transmembrane region" description="Helical" evidence="6">
    <location>
        <begin position="282"/>
        <end position="300"/>
    </location>
</feature>
<evidence type="ECO:0000313" key="9">
    <source>
        <dbReference type="Proteomes" id="UP000263833"/>
    </source>
</evidence>
<evidence type="ECO:0000313" key="8">
    <source>
        <dbReference type="EMBL" id="RDV01731.1"/>
    </source>
</evidence>
<dbReference type="RefSeq" id="WP_115550508.1">
    <property type="nucleotide sequence ID" value="NZ_QRGP01000003.1"/>
</dbReference>
<dbReference type="Pfam" id="PF05425">
    <property type="entry name" value="CopD"/>
    <property type="match status" value="1"/>
</dbReference>
<gene>
    <name evidence="8" type="ORF">DXH95_15755</name>
</gene>
<evidence type="ECO:0000259" key="7">
    <source>
        <dbReference type="Pfam" id="PF05425"/>
    </source>
</evidence>
<dbReference type="GO" id="GO:0006825">
    <property type="term" value="P:copper ion transport"/>
    <property type="evidence" value="ECO:0007669"/>
    <property type="project" value="InterPro"/>
</dbReference>
<proteinExistence type="predicted"/>
<dbReference type="AlphaFoldDB" id="A0A371B2P3"/>
<comment type="subcellular location">
    <subcellularLocation>
        <location evidence="1">Cell membrane</location>
        <topology evidence="1">Multi-pass membrane protein</topology>
    </subcellularLocation>
</comment>
<comment type="caution">
    <text evidence="8">The sequence shown here is derived from an EMBL/GenBank/DDBJ whole genome shotgun (WGS) entry which is preliminary data.</text>
</comment>
<keyword evidence="4 6" id="KW-1133">Transmembrane helix</keyword>
<feature type="transmembrane region" description="Helical" evidence="6">
    <location>
        <begin position="197"/>
        <end position="221"/>
    </location>
</feature>
<evidence type="ECO:0000256" key="5">
    <source>
        <dbReference type="ARBA" id="ARBA00023136"/>
    </source>
</evidence>